<dbReference type="EMBL" id="AP012057">
    <property type="protein sequence ID" value="BAN04071.1"/>
    <property type="molecule type" value="Genomic_DNA"/>
</dbReference>
<name>A0A6C7EC74_ILUCY</name>
<protein>
    <submittedName>
        <fullName evidence="2">Uncharacterized protein</fullName>
    </submittedName>
</protein>
<feature type="transmembrane region" description="Helical" evidence="1">
    <location>
        <begin position="122"/>
        <end position="140"/>
    </location>
</feature>
<gene>
    <name evidence="2" type="ORF">YM304_37570</name>
</gene>
<keyword evidence="1" id="KW-0472">Membrane</keyword>
<keyword evidence="3" id="KW-1185">Reference proteome</keyword>
<keyword evidence="1" id="KW-1133">Transmembrane helix</keyword>
<dbReference type="KEGG" id="aym:YM304_37570"/>
<evidence type="ECO:0000313" key="2">
    <source>
        <dbReference type="EMBL" id="BAN04071.1"/>
    </source>
</evidence>
<keyword evidence="1" id="KW-0812">Transmembrane</keyword>
<evidence type="ECO:0000256" key="1">
    <source>
        <dbReference type="SAM" id="Phobius"/>
    </source>
</evidence>
<evidence type="ECO:0000313" key="3">
    <source>
        <dbReference type="Proteomes" id="UP000011863"/>
    </source>
</evidence>
<proteinExistence type="predicted"/>
<accession>A0A6C7EC74</accession>
<organism evidence="2 3">
    <name type="scientific">Ilumatobacter coccineus (strain NBRC 103263 / KCTC 29153 / YM16-304)</name>
    <dbReference type="NCBI Taxonomy" id="1313172"/>
    <lineage>
        <taxon>Bacteria</taxon>
        <taxon>Bacillati</taxon>
        <taxon>Actinomycetota</taxon>
        <taxon>Acidimicrobiia</taxon>
        <taxon>Acidimicrobiales</taxon>
        <taxon>Ilumatobacteraceae</taxon>
        <taxon>Ilumatobacter</taxon>
    </lineage>
</organism>
<sequence>MTLPRRTDGRAPTAKSSSRVDVVFPLLHDGRLIMTNLPSASSLTDAVLPGDLSASDAASAVTDVAVEAKRRGAGLARRTLKLGTRGGSIGARATYVGALATARGIGRGTAGTVRVARRHPKLSAGLVAAILALIAAYAVSRRSAASTADEHLSTVG</sequence>
<dbReference type="AlphaFoldDB" id="A0A6C7EC74"/>
<dbReference type="Proteomes" id="UP000011863">
    <property type="component" value="Chromosome"/>
</dbReference>
<reference evidence="2 3" key="1">
    <citation type="journal article" date="2013" name="Int. J. Syst. Evol. Microbiol.">
        <title>Ilumatobacter nonamiense sp. nov. and Ilumatobacter coccineum sp. nov., isolated from seashore sand.</title>
        <authorList>
            <person name="Matsumoto A."/>
            <person name="Kasai H."/>
            <person name="Matsuo Y."/>
            <person name="Shizuri Y."/>
            <person name="Ichikawa N."/>
            <person name="Fujita N."/>
            <person name="Omura S."/>
            <person name="Takahashi Y."/>
        </authorList>
    </citation>
    <scope>NUCLEOTIDE SEQUENCE [LARGE SCALE GENOMIC DNA]</scope>
    <source>
        <strain evidence="3">NBRC 103263 / KCTC 29153 / YM16-304</strain>
    </source>
</reference>